<sequence length="138" mass="15597">MTNVVQVYDYRFSNPEYEIMRFRVRISEIAKSLGFEVESWDDQLGPAQGMCLRLPTGRVVVFLELQHSITYHGEKGPYVQVDAALLAEFGVEPLIDEVLTGLGLSDQLVDWRATSEQKQHAIDAMKWAAPHKKGKGMT</sequence>
<protein>
    <submittedName>
        <fullName evidence="1">Uncharacterized protein</fullName>
    </submittedName>
</protein>
<dbReference type="OrthoDB" id="8253613at2"/>
<gene>
    <name evidence="1" type="ORF">CQ14_33550</name>
</gene>
<dbReference type="RefSeq" id="WP_057859078.1">
    <property type="nucleotide sequence ID" value="NZ_LLYB01000070.1"/>
</dbReference>
<comment type="caution">
    <text evidence="1">The sequence shown here is derived from an EMBL/GenBank/DDBJ whole genome shotgun (WGS) entry which is preliminary data.</text>
</comment>
<reference evidence="1 2" key="1">
    <citation type="submission" date="2014-03" db="EMBL/GenBank/DDBJ databases">
        <title>Bradyrhizobium valentinum sp. nov., isolated from effective nodules of Lupinus mariae-josephae, a lupine endemic of basic-lime soils in Eastern Spain.</title>
        <authorList>
            <person name="Duran D."/>
            <person name="Rey L."/>
            <person name="Navarro A."/>
            <person name="Busquets A."/>
            <person name="Imperial J."/>
            <person name="Ruiz-Argueso T."/>
        </authorList>
    </citation>
    <scope>NUCLEOTIDE SEQUENCE [LARGE SCALE GENOMIC DNA]</scope>
    <source>
        <strain evidence="1 2">CCBAU 23086</strain>
    </source>
</reference>
<evidence type="ECO:0000313" key="2">
    <source>
        <dbReference type="Proteomes" id="UP000051660"/>
    </source>
</evidence>
<dbReference type="Proteomes" id="UP000051660">
    <property type="component" value="Unassembled WGS sequence"/>
</dbReference>
<dbReference type="EMBL" id="LLYB01000070">
    <property type="protein sequence ID" value="KRR23180.1"/>
    <property type="molecule type" value="Genomic_DNA"/>
</dbReference>
<name>A0A0R3MU19_9BRAD</name>
<dbReference type="AlphaFoldDB" id="A0A0R3MU19"/>
<evidence type="ECO:0000313" key="1">
    <source>
        <dbReference type="EMBL" id="KRR23180.1"/>
    </source>
</evidence>
<proteinExistence type="predicted"/>
<organism evidence="1 2">
    <name type="scientific">Bradyrhizobium lablabi</name>
    <dbReference type="NCBI Taxonomy" id="722472"/>
    <lineage>
        <taxon>Bacteria</taxon>
        <taxon>Pseudomonadati</taxon>
        <taxon>Pseudomonadota</taxon>
        <taxon>Alphaproteobacteria</taxon>
        <taxon>Hyphomicrobiales</taxon>
        <taxon>Nitrobacteraceae</taxon>
        <taxon>Bradyrhizobium</taxon>
    </lineage>
</organism>
<accession>A0A0R3MU19</accession>